<feature type="region of interest" description="Disordered" evidence="1">
    <location>
        <begin position="1"/>
        <end position="123"/>
    </location>
</feature>
<keyword evidence="3" id="KW-1185">Reference proteome</keyword>
<reference evidence="2" key="1">
    <citation type="journal article" date="2021" name="Nat. Commun.">
        <title>Genetic determinants of endophytism in the Arabidopsis root mycobiome.</title>
        <authorList>
            <person name="Mesny F."/>
            <person name="Miyauchi S."/>
            <person name="Thiergart T."/>
            <person name="Pickel B."/>
            <person name="Atanasova L."/>
            <person name="Karlsson M."/>
            <person name="Huettel B."/>
            <person name="Barry K.W."/>
            <person name="Haridas S."/>
            <person name="Chen C."/>
            <person name="Bauer D."/>
            <person name="Andreopoulos W."/>
            <person name="Pangilinan J."/>
            <person name="LaButti K."/>
            <person name="Riley R."/>
            <person name="Lipzen A."/>
            <person name="Clum A."/>
            <person name="Drula E."/>
            <person name="Henrissat B."/>
            <person name="Kohler A."/>
            <person name="Grigoriev I.V."/>
            <person name="Martin F.M."/>
            <person name="Hacquard S."/>
        </authorList>
    </citation>
    <scope>NUCLEOTIDE SEQUENCE</scope>
    <source>
        <strain evidence="2">MPI-CAGE-CH-0235</strain>
    </source>
</reference>
<feature type="compositionally biased region" description="Basic and acidic residues" evidence="1">
    <location>
        <begin position="155"/>
        <end position="171"/>
    </location>
</feature>
<feature type="compositionally biased region" description="Low complexity" evidence="1">
    <location>
        <begin position="18"/>
        <end position="53"/>
    </location>
</feature>
<feature type="compositionally biased region" description="Low complexity" evidence="1">
    <location>
        <begin position="172"/>
        <end position="186"/>
    </location>
</feature>
<feature type="region of interest" description="Disordered" evidence="1">
    <location>
        <begin position="208"/>
        <end position="231"/>
    </location>
</feature>
<proteinExistence type="predicted"/>
<protein>
    <submittedName>
        <fullName evidence="2">Uncharacterized protein</fullName>
    </submittedName>
</protein>
<feature type="compositionally biased region" description="Polar residues" evidence="1">
    <location>
        <begin position="96"/>
        <end position="105"/>
    </location>
</feature>
<feature type="region of interest" description="Disordered" evidence="1">
    <location>
        <begin position="141"/>
        <end position="192"/>
    </location>
</feature>
<name>A0A8K0SUF4_9HYPO</name>
<evidence type="ECO:0000313" key="2">
    <source>
        <dbReference type="EMBL" id="KAH7322752.1"/>
    </source>
</evidence>
<dbReference type="Proteomes" id="UP000813444">
    <property type="component" value="Unassembled WGS sequence"/>
</dbReference>
<dbReference type="AlphaFoldDB" id="A0A8K0SUF4"/>
<evidence type="ECO:0000256" key="1">
    <source>
        <dbReference type="SAM" id="MobiDB-lite"/>
    </source>
</evidence>
<organism evidence="2 3">
    <name type="scientific">Stachybotrys elegans</name>
    <dbReference type="NCBI Taxonomy" id="80388"/>
    <lineage>
        <taxon>Eukaryota</taxon>
        <taxon>Fungi</taxon>
        <taxon>Dikarya</taxon>
        <taxon>Ascomycota</taxon>
        <taxon>Pezizomycotina</taxon>
        <taxon>Sordariomycetes</taxon>
        <taxon>Hypocreomycetidae</taxon>
        <taxon>Hypocreales</taxon>
        <taxon>Stachybotryaceae</taxon>
        <taxon>Stachybotrys</taxon>
    </lineage>
</organism>
<gene>
    <name evidence="2" type="ORF">B0I35DRAFT_476672</name>
</gene>
<dbReference type="EMBL" id="JAGPNK010000004">
    <property type="protein sequence ID" value="KAH7322752.1"/>
    <property type="molecule type" value="Genomic_DNA"/>
</dbReference>
<accession>A0A8K0SUF4</accession>
<sequence length="231" mass="25147">MDATTPTIPKTHHPEPPTTESTQQAAKAKLGSLGLGLSSPPSQPQLQLPQSKAQEPELAPRISDSVELSDGGLSVERPASGVNSCPELGDARRKNTYSSTDSHGTCTYRRGSRSQPLTPPKMRHRILDLGIRRVRFWPSSRDSHAWTADNTPPRQTKDARERRRQARDSRARFSSSHSSPLLSPSPTTYEGTAPLAMAGMMLATAELDRLSQRARDEASSGAKRKAETESA</sequence>
<evidence type="ECO:0000313" key="3">
    <source>
        <dbReference type="Proteomes" id="UP000813444"/>
    </source>
</evidence>
<comment type="caution">
    <text evidence="2">The sequence shown here is derived from an EMBL/GenBank/DDBJ whole genome shotgun (WGS) entry which is preliminary data.</text>
</comment>